<reference evidence="2 3" key="1">
    <citation type="submission" date="2021-01" db="EMBL/GenBank/DDBJ databases">
        <title>Whole genome shotgun sequence of Verrucosispora lutea NBRC 106530.</title>
        <authorList>
            <person name="Komaki H."/>
            <person name="Tamura T."/>
        </authorList>
    </citation>
    <scope>NUCLEOTIDE SEQUENCE [LARGE SCALE GENOMIC DNA]</scope>
    <source>
        <strain evidence="2 3">NBRC 106530</strain>
    </source>
</reference>
<feature type="compositionally biased region" description="Low complexity" evidence="1">
    <location>
        <begin position="51"/>
        <end position="60"/>
    </location>
</feature>
<evidence type="ECO:0000313" key="3">
    <source>
        <dbReference type="Proteomes" id="UP000643165"/>
    </source>
</evidence>
<accession>A0ABQ4ISL6</accession>
<keyword evidence="3" id="KW-1185">Reference proteome</keyword>
<name>A0ABQ4ISL6_9ACTN</name>
<evidence type="ECO:0000256" key="1">
    <source>
        <dbReference type="SAM" id="MobiDB-lite"/>
    </source>
</evidence>
<comment type="caution">
    <text evidence="2">The sequence shown here is derived from an EMBL/GenBank/DDBJ whole genome shotgun (WGS) entry which is preliminary data.</text>
</comment>
<organism evidence="2 3">
    <name type="scientific">Micromonospora lutea</name>
    <dbReference type="NCBI Taxonomy" id="419825"/>
    <lineage>
        <taxon>Bacteria</taxon>
        <taxon>Bacillati</taxon>
        <taxon>Actinomycetota</taxon>
        <taxon>Actinomycetes</taxon>
        <taxon>Micromonosporales</taxon>
        <taxon>Micromonosporaceae</taxon>
        <taxon>Micromonospora</taxon>
    </lineage>
</organism>
<evidence type="ECO:0000313" key="2">
    <source>
        <dbReference type="EMBL" id="GIJ20924.1"/>
    </source>
</evidence>
<dbReference type="EMBL" id="BOPB01000007">
    <property type="protein sequence ID" value="GIJ20924.1"/>
    <property type="molecule type" value="Genomic_DNA"/>
</dbReference>
<gene>
    <name evidence="2" type="ORF">Vlu01_15480</name>
</gene>
<sequence>MPSRSNPEVGTPFHSLQATSHALQPMQTLVSVKKPILGGASTQPAEVAGSAADTADTDAAGRPGESTISGSPLRHRWTRTAQPARRE</sequence>
<protein>
    <submittedName>
        <fullName evidence="2">Uncharacterized protein</fullName>
    </submittedName>
</protein>
<feature type="region of interest" description="Disordered" evidence="1">
    <location>
        <begin position="40"/>
        <end position="87"/>
    </location>
</feature>
<proteinExistence type="predicted"/>
<dbReference type="Proteomes" id="UP000643165">
    <property type="component" value="Unassembled WGS sequence"/>
</dbReference>